<keyword evidence="2" id="KW-1185">Reference proteome</keyword>
<evidence type="ECO:0000313" key="2">
    <source>
        <dbReference type="Proteomes" id="UP000199556"/>
    </source>
</evidence>
<dbReference type="STRING" id="195064.SAMN05421721_1259"/>
<dbReference type="RefSeq" id="WP_090487668.1">
    <property type="nucleotide sequence ID" value="NZ_FOUO01000025.1"/>
</dbReference>
<proteinExistence type="predicted"/>
<organism evidence="1 2">
    <name type="scientific">Ectothiorhodospira mobilis</name>
    <dbReference type="NCBI Taxonomy" id="195064"/>
    <lineage>
        <taxon>Bacteria</taxon>
        <taxon>Pseudomonadati</taxon>
        <taxon>Pseudomonadota</taxon>
        <taxon>Gammaproteobacteria</taxon>
        <taxon>Chromatiales</taxon>
        <taxon>Ectothiorhodospiraceae</taxon>
        <taxon>Ectothiorhodospira</taxon>
    </lineage>
</organism>
<protein>
    <submittedName>
        <fullName evidence="1">Uncharacterized protein</fullName>
    </submittedName>
</protein>
<sequence>MIEVQIDGAELTAALERLARSGAELRPVLQEAGELLVHTTRPVPRARGAESSAKDLLAIPGPRVGGLEGSSMAYSF</sequence>
<accession>A0A1I4SYT5</accession>
<reference evidence="1 2" key="1">
    <citation type="submission" date="2016-10" db="EMBL/GenBank/DDBJ databases">
        <authorList>
            <person name="de Groot N.N."/>
        </authorList>
    </citation>
    <scope>NUCLEOTIDE SEQUENCE [LARGE SCALE GENOMIC DNA]</scope>
    <source>
        <strain evidence="1 2">DSM 4180</strain>
    </source>
</reference>
<dbReference type="AlphaFoldDB" id="A0A1I4SYT5"/>
<dbReference type="EMBL" id="FOUO01000025">
    <property type="protein sequence ID" value="SFM69678.1"/>
    <property type="molecule type" value="Genomic_DNA"/>
</dbReference>
<dbReference type="Proteomes" id="UP000199556">
    <property type="component" value="Unassembled WGS sequence"/>
</dbReference>
<name>A0A1I4SYT5_ECTMO</name>
<evidence type="ECO:0000313" key="1">
    <source>
        <dbReference type="EMBL" id="SFM69678.1"/>
    </source>
</evidence>
<gene>
    <name evidence="1" type="ORF">SAMN05421721_1259</name>
</gene>